<sequence length="424" mass="45855">MVRTTARLLLVCATVLPLGAAAQERSIFDDVRIEVTPESHGVDPYPNELVMLRIRGTYRPLINIAHMIQPPLTNFGWTNLTRDVAYDAEFDGFPAKTFERVIAIFPEKSGELEIGSFTHKLSVVDGAGQRTLEVKSAPIKLKVAEWTGPGGPRDPKQWWLPSAGVRVTDQWSGDPNRVPRGETLRRTVTIEADGVMAEQLPPSPVMRSPGVISFRGPIDRETRVTENGPVARAVYRWDMRPTTAYPAIVEPIDIPWFDTRSRTMRKAVIPAQRMAWAVSGAPADASAAPAEAAPGPWATAGAGALAFLTGLALLTIGRRGAGAPRLPPRALYAMRIAAWRRDPVAFRAAVTRLARAEPEASRLWARDPEARAGLAELDRHLFDAAAAPPPALGRLGRRIASARAAAVAAGRTARSGLKPLDGPA</sequence>
<dbReference type="InterPro" id="IPR025738">
    <property type="entry name" value="BatD"/>
</dbReference>
<evidence type="ECO:0000313" key="2">
    <source>
        <dbReference type="EMBL" id="QZN99917.1"/>
    </source>
</evidence>
<evidence type="ECO:0000313" key="3">
    <source>
        <dbReference type="Proteomes" id="UP000825701"/>
    </source>
</evidence>
<keyword evidence="1" id="KW-0732">Signal</keyword>
<name>A0A9E6R815_9HYPH</name>
<feature type="chain" id="PRO_5038483940" description="Oxygen tolerance" evidence="1">
    <location>
        <begin position="23"/>
        <end position="424"/>
    </location>
</feature>
<dbReference type="Proteomes" id="UP000825701">
    <property type="component" value="Chromosome"/>
</dbReference>
<evidence type="ECO:0008006" key="4">
    <source>
        <dbReference type="Google" id="ProtNLM"/>
    </source>
</evidence>
<dbReference type="KEGG" id="cmet:K6K41_25350"/>
<gene>
    <name evidence="2" type="ORF">K6K41_25350</name>
</gene>
<protein>
    <recommendedName>
        <fullName evidence="4">Oxygen tolerance</fullName>
    </recommendedName>
</protein>
<dbReference type="RefSeq" id="WP_261403043.1">
    <property type="nucleotide sequence ID" value="NZ_CP081869.1"/>
</dbReference>
<dbReference type="PANTHER" id="PTHR40940">
    <property type="entry name" value="PROTEIN BATD-RELATED"/>
    <property type="match status" value="1"/>
</dbReference>
<organism evidence="2 3">
    <name type="scientific">Chenggangzhangella methanolivorans</name>
    <dbReference type="NCBI Taxonomy" id="1437009"/>
    <lineage>
        <taxon>Bacteria</taxon>
        <taxon>Pseudomonadati</taxon>
        <taxon>Pseudomonadota</taxon>
        <taxon>Alphaproteobacteria</taxon>
        <taxon>Hyphomicrobiales</taxon>
        <taxon>Methylopilaceae</taxon>
        <taxon>Chenggangzhangella</taxon>
    </lineage>
</organism>
<accession>A0A9E6R815</accession>
<dbReference type="AlphaFoldDB" id="A0A9E6R815"/>
<dbReference type="EMBL" id="CP081869">
    <property type="protein sequence ID" value="QZN99917.1"/>
    <property type="molecule type" value="Genomic_DNA"/>
</dbReference>
<reference evidence="2" key="1">
    <citation type="submission" date="2021-08" db="EMBL/GenBank/DDBJ databases">
        <authorList>
            <person name="Zhang H."/>
            <person name="Xu M."/>
            <person name="Yu Z."/>
            <person name="Yang L."/>
            <person name="Cai Y."/>
        </authorList>
    </citation>
    <scope>NUCLEOTIDE SEQUENCE</scope>
    <source>
        <strain evidence="2">CHL1</strain>
    </source>
</reference>
<evidence type="ECO:0000256" key="1">
    <source>
        <dbReference type="SAM" id="SignalP"/>
    </source>
</evidence>
<proteinExistence type="predicted"/>
<feature type="signal peptide" evidence="1">
    <location>
        <begin position="1"/>
        <end position="22"/>
    </location>
</feature>
<dbReference type="PANTHER" id="PTHR40940:SF1">
    <property type="entry name" value="PROTEIN BATD"/>
    <property type="match status" value="1"/>
</dbReference>
<keyword evidence="3" id="KW-1185">Reference proteome</keyword>